<dbReference type="GO" id="GO:0004386">
    <property type="term" value="F:helicase activity"/>
    <property type="evidence" value="ECO:0007669"/>
    <property type="project" value="InterPro"/>
</dbReference>
<evidence type="ECO:0000256" key="4">
    <source>
        <dbReference type="ARBA" id="ARBA00022840"/>
    </source>
</evidence>
<protein>
    <submittedName>
        <fullName evidence="8">NFX1-type zinc finger-containing protein 1</fullName>
    </submittedName>
</protein>
<evidence type="ECO:0000313" key="9">
    <source>
        <dbReference type="Proteomes" id="UP000019487"/>
    </source>
</evidence>
<keyword evidence="2" id="KW-0547">Nucleotide-binding</keyword>
<dbReference type="InterPro" id="IPR041679">
    <property type="entry name" value="DNA2/NAM7-like_C"/>
</dbReference>
<dbReference type="CDD" id="cd17936">
    <property type="entry name" value="EEXXEc_NFX1"/>
    <property type="match status" value="1"/>
</dbReference>
<name>W9CK66_SCLBF</name>
<evidence type="ECO:0000256" key="2">
    <source>
        <dbReference type="ARBA" id="ARBA00022741"/>
    </source>
</evidence>
<dbReference type="InterPro" id="IPR003959">
    <property type="entry name" value="ATPase_AAA_core"/>
</dbReference>
<dbReference type="FunFam" id="1.10.8.60:FF:000159">
    <property type="entry name" value="p-loop containing nucleoside triphosphate hydrolase protein"/>
    <property type="match status" value="1"/>
</dbReference>
<evidence type="ECO:0000256" key="5">
    <source>
        <dbReference type="SAM" id="Coils"/>
    </source>
</evidence>
<dbReference type="InterPro" id="IPR050773">
    <property type="entry name" value="CbxX/CfxQ_RuBisCO_ESX"/>
</dbReference>
<dbReference type="SUPFAM" id="SSF52540">
    <property type="entry name" value="P-loop containing nucleoside triphosphate hydrolases"/>
    <property type="match status" value="4"/>
</dbReference>
<dbReference type="OrthoDB" id="2423195at2759"/>
<evidence type="ECO:0000256" key="3">
    <source>
        <dbReference type="ARBA" id="ARBA00022806"/>
    </source>
</evidence>
<dbReference type="EMBL" id="AYSA01000219">
    <property type="protein sequence ID" value="ESZ94905.1"/>
    <property type="molecule type" value="Genomic_DNA"/>
</dbReference>
<evidence type="ECO:0000256" key="1">
    <source>
        <dbReference type="ARBA" id="ARBA00010378"/>
    </source>
</evidence>
<feature type="domain" description="AAA+ ATPase" evidence="7">
    <location>
        <begin position="1363"/>
        <end position="1499"/>
    </location>
</feature>
<dbReference type="CDD" id="cd22265">
    <property type="entry name" value="UDM1_RNF168"/>
    <property type="match status" value="1"/>
</dbReference>
<dbReference type="FunFam" id="3.40.50.300:FF:001660">
    <property type="entry name" value="NF-X1 finger and helicase protein, putative"/>
    <property type="match status" value="1"/>
</dbReference>
<evidence type="ECO:0000313" key="8">
    <source>
        <dbReference type="EMBL" id="ESZ94905.1"/>
    </source>
</evidence>
<dbReference type="SMART" id="SM00382">
    <property type="entry name" value="AAA"/>
    <property type="match status" value="4"/>
</dbReference>
<keyword evidence="4" id="KW-0067">ATP-binding</keyword>
<dbReference type="Gene3D" id="1.10.8.60">
    <property type="match status" value="2"/>
</dbReference>
<dbReference type="InterPro" id="IPR047187">
    <property type="entry name" value="SF1_C_Upf1"/>
</dbReference>
<dbReference type="Pfam" id="PF17866">
    <property type="entry name" value="AAA_lid_6"/>
    <property type="match status" value="2"/>
</dbReference>
<dbReference type="HOGENOM" id="CLU_001133_0_0_1"/>
<feature type="domain" description="AAA+ ATPase" evidence="7">
    <location>
        <begin position="1641"/>
        <end position="1783"/>
    </location>
</feature>
<comment type="caution">
    <text evidence="8">The sequence shown here is derived from an EMBL/GenBank/DDBJ whole genome shotgun (WGS) entry which is preliminary data.</text>
</comment>
<dbReference type="Proteomes" id="UP000019487">
    <property type="component" value="Unassembled WGS sequence"/>
</dbReference>
<dbReference type="InterPro" id="IPR041677">
    <property type="entry name" value="DNA2/NAM7_AAA_11"/>
</dbReference>
<dbReference type="Gene3D" id="3.40.50.300">
    <property type="entry name" value="P-loop containing nucleotide triphosphate hydrolases"/>
    <property type="match status" value="6"/>
</dbReference>
<dbReference type="PANTHER" id="PTHR43392">
    <property type="entry name" value="AAA-TYPE ATPASE FAMILY PROTEIN / ANKYRIN REPEAT FAMILY PROTEIN"/>
    <property type="match status" value="1"/>
</dbReference>
<evidence type="ECO:0000259" key="7">
    <source>
        <dbReference type="SMART" id="SM00382"/>
    </source>
</evidence>
<dbReference type="GO" id="GO:0016887">
    <property type="term" value="F:ATP hydrolysis activity"/>
    <property type="evidence" value="ECO:0007669"/>
    <property type="project" value="InterPro"/>
</dbReference>
<dbReference type="CDD" id="cd00009">
    <property type="entry name" value="AAA"/>
    <property type="match status" value="3"/>
</dbReference>
<reference evidence="8 9" key="1">
    <citation type="journal article" date="2014" name="Genome Announc.">
        <title>Draft genome sequence of Sclerotinia borealis, a psychrophilic plant pathogenic fungus.</title>
        <authorList>
            <person name="Mardanov A.V."/>
            <person name="Beletsky A.V."/>
            <person name="Kadnikov V.V."/>
            <person name="Ignatov A.N."/>
            <person name="Ravin N.V."/>
        </authorList>
    </citation>
    <scope>NUCLEOTIDE SEQUENCE [LARGE SCALE GENOMIC DNA]</scope>
    <source>
        <strain evidence="9">F-4157</strain>
    </source>
</reference>
<keyword evidence="3" id="KW-0347">Helicase</keyword>
<dbReference type="FunFam" id="1.10.8.60:FF:000160">
    <property type="entry name" value="WGS project CABT00000000 data, contig 2.55"/>
    <property type="match status" value="1"/>
</dbReference>
<sequence length="2367" mass="265833">MKAPQRLSNIKSTADQDHSFIQVSVLNLSIFENRMASFTDDPRVTRLNRFFHDVIHGRRTLSSARDGKTFIEAICSQQDPATTVYKILSSPAGLSGIQTSMRLDTTPSFLNGCAVLLLRYLQEPSLRTINSGLSLSELLTAIVEPPFFWDGFIRAFQGMELNLQASHSFAWLLLELLNRPGKSPTTYVLVAKSPGILDAILKSSNGDTRNLGHKIKHTLSLDVSDLDRNHEVGPGGRHNNDHANHREVLIMPTADELLSKERPFLRTPDTYLGDVDSARLGIHIDNQFRLLREDMLEEIRNEVQKLQGLKAGKHRGLTFDKIRVDDIYIESSLFREPWGLRFKCQDELPSLKRVHPKKRVEYLNENRHILRQGTTGCLFVDGEPIAFPAINRNEEELAQNPAKIILQFQDETAVLNALVKLKTAQEIKLIQLDTSVFAFEPFLKRLQEMNDVPLAEKLLSWNEGQVIEGPSFQPLQLKDKIRRSPGKNLHSLIQTSKSVILDEAQINSLLAILYQKVSLIQGPPGTGKSFIGALGAKILHDFTSEAILVVCYTNHALDQFLEELLDIGIPPSDMIRLGAKSTPKTKKLSLRDQPSSTLDASQWDRINKLENSLQQHQTRLESAFKRYHSTNVSKQQILDYLEFLQGDLPFFDTFLVSTTPMDGMTQVGKKGKAIGKFYLLDRWIKGEITAGTQQYAQSKGSAEVWAIKSELRSTIVSGWTSDIIEEMAEELHKIGKQFNADQAEKENLLGQRDVNKIKSKRIIGCTTTAAAKYSAAIQAASPGVLLVEEAGEILEAHIFTALGKNTQQLILVGDHQQLRPKCNSYSLKVEQGDGYNLDMSLFERLVLDGFPHVTLTKQYRSRPEISSIIRHLTYPDLIDADSTRNRSNIRGVRDNVVFIDHRSPEHDVTVREMRNNVDPTSSKKNEFEANMILKCVKYLAQQGYGSDKLVVLTPYVAQLKLLYEKLIAENDPILNDLDKSDLLRSGLYMGMDAKPSKPSLRISTVDNYQGEESDIVLISMTRSNSNNDIGFLSQPQRLNVLVSRARNGLIMVGNSETFINSRKGKDLWKKFFDLLSAAGHVYQGFPVKCENHPDRMVTLSSPDDFENQCPDGGCQEKCGVLLKCKIHHCPSSCHQVLDHSKIPCRVILEQKCSKGHTNKSQCHEGSPSSSCSKCEKEKKEAAKQAQKDLDEQLRQDDIRQKHQKELEKVQNKIDKAYQEIQDIQLKSEQVAVLAQKKKDLSVIEGRLNQSKVTQSLYPTPLLPHPSPSVMTNASPSPTVTSSKFPQSNIPAQNHQNHLRICLDHNSSKSKSDWQRQKDQENAKNSAIDDIMEMIGLEDVKSQVLRIKSKVDTSKRQGTDLKKERLGLVLLGNPGTGKTTVARLYAKILTTLQVLPGDEFVETTGSHLANGGVKAVQNHLEVLDAAQGGVYFIDEAYQLTEGHNVGGKTILDYLLTEIENLVGKVIFVFAGYRRQMEKFFEHNPGLQSRLPYTLHFEDYTDAELLKMLQYQIHKFYPSPMKIEDGQDGLYMQIAVQRLGRGRGREGFGNARALENMFARVRERQAERLTKERRDGLAPDDNLITKEDLIGPDPSQAILKCEAWDQLQSLTGLKSVKDSVRGLVDMIKTNYERELKKYPPVHTSLNRVFLGSPGTGKTTVAKLYGLILSHLGLLSNGEVVTKNPADFIGSAMGQSEENTKNILASTAGKVLIIDEAYMLYSGSDTGIGGADMYRTAVIDTIVAEVQNVPGDDQCVVLLGYEDKMIEMFQNVNPGLTRRFSLEDAFYFADFNDQELEDILNLKMKKQGLKAAPHAISIAIDLLGRARNGLNFGNGGEVENLLSRAKHNYQSRQSKLPVNERSVNFEFEPQDFDPDFDRAANAEINLKELFEGVIGCNSIVAKLDGYLKVARNMKRARKSPRSHIPMNFIFKGPPGTGKTTTALKIGQLYYDMGLLSEAKVIECSASDLIGSYVGQTGPKTIKKLELGLGKVLFIDEAYRLNQGQYGQDAIDELVDAMTKPKFANKMILILAGYENDMNSLLGANEGLNSRFADEIIFQALSPKNSLLILQNALEKENVLIDGLKDISTHQPFLDMIAQLSGLPAWGNARDMITLANSMIRAVYQSTTDPTRDGSKLVLSYDEAMTCIQRMIDSKKARANVQGQSRFNSSIPDPFMSMSQELPSQPAISIKTATSIKTKTKHKEEKYASMSVPEFNTTDDEVARDPGVSDAAWNQLQQDKKAADKQAQRYAEEMRKKQQELLALQEAERKAREEALREIKAKHEAERQEQLRLREEARLRELKAREERERLEKERERRRLEEEERKRMDAKAQVKLREMGVCMAGFQWIKQEGGYRCEGGSHWVMDSELGM</sequence>
<dbReference type="InterPro" id="IPR041627">
    <property type="entry name" value="AAA_lid_6"/>
</dbReference>
<dbReference type="InterPro" id="IPR000641">
    <property type="entry name" value="CbxX/CfxQ"/>
</dbReference>
<proteinExistence type="inferred from homology"/>
<evidence type="ECO:0000256" key="6">
    <source>
        <dbReference type="SAM" id="MobiDB-lite"/>
    </source>
</evidence>
<dbReference type="InterPro" id="IPR003593">
    <property type="entry name" value="AAA+_ATPase"/>
</dbReference>
<accession>W9CK66</accession>
<dbReference type="FunFam" id="3.40.50.300:FF:000216">
    <property type="entry name" value="Type VII secretion ATPase EccA"/>
    <property type="match status" value="3"/>
</dbReference>
<feature type="region of interest" description="Disordered" evidence="6">
    <location>
        <begin position="1306"/>
        <end position="1325"/>
    </location>
</feature>
<dbReference type="InterPro" id="IPR027417">
    <property type="entry name" value="P-loop_NTPase"/>
</dbReference>
<dbReference type="GO" id="GO:0005524">
    <property type="term" value="F:ATP binding"/>
    <property type="evidence" value="ECO:0007669"/>
    <property type="project" value="UniProtKB-KW"/>
</dbReference>
<keyword evidence="3" id="KW-0378">Hydrolase</keyword>
<dbReference type="CDD" id="cd06008">
    <property type="entry name" value="NF-X1-zinc-finger"/>
    <property type="match status" value="1"/>
</dbReference>
<organism evidence="8 9">
    <name type="scientific">Sclerotinia borealis (strain F-4128)</name>
    <dbReference type="NCBI Taxonomy" id="1432307"/>
    <lineage>
        <taxon>Eukaryota</taxon>
        <taxon>Fungi</taxon>
        <taxon>Dikarya</taxon>
        <taxon>Ascomycota</taxon>
        <taxon>Pezizomycotina</taxon>
        <taxon>Leotiomycetes</taxon>
        <taxon>Helotiales</taxon>
        <taxon>Sclerotiniaceae</taxon>
        <taxon>Sclerotinia</taxon>
    </lineage>
</organism>
<feature type="domain" description="AAA+ ATPase" evidence="7">
    <location>
        <begin position="514"/>
        <end position="879"/>
    </location>
</feature>
<dbReference type="CDD" id="cd18808">
    <property type="entry name" value="SF1_C_Upf1"/>
    <property type="match status" value="1"/>
</dbReference>
<dbReference type="PANTHER" id="PTHR43392:SF2">
    <property type="entry name" value="AAA-TYPE ATPASE FAMILY PROTEIN _ ANKYRIN REPEAT FAMILY PROTEIN"/>
    <property type="match status" value="1"/>
</dbReference>
<feature type="compositionally biased region" description="Basic and acidic residues" evidence="6">
    <location>
        <begin position="1306"/>
        <end position="1321"/>
    </location>
</feature>
<comment type="similarity">
    <text evidence="1">Belongs to the CbxX/CfxQ family.</text>
</comment>
<keyword evidence="5" id="KW-0175">Coiled coil</keyword>
<feature type="region of interest" description="Disordered" evidence="6">
    <location>
        <begin position="1269"/>
        <end position="1290"/>
    </location>
</feature>
<dbReference type="STRING" id="1432307.W9CK66"/>
<dbReference type="Pfam" id="PF13087">
    <property type="entry name" value="AAA_12"/>
    <property type="match status" value="1"/>
</dbReference>
<keyword evidence="9" id="KW-1185">Reference proteome</keyword>
<gene>
    <name evidence="8" type="ORF">SBOR_4697</name>
</gene>
<dbReference type="PRINTS" id="PR00819">
    <property type="entry name" value="CBXCFQXSUPER"/>
</dbReference>
<feature type="coiled-coil region" evidence="5">
    <location>
        <begin position="1175"/>
        <end position="1226"/>
    </location>
</feature>
<feature type="domain" description="AAA+ ATPase" evidence="7">
    <location>
        <begin position="1921"/>
        <end position="2058"/>
    </location>
</feature>
<dbReference type="Pfam" id="PF13086">
    <property type="entry name" value="AAA_11"/>
    <property type="match status" value="1"/>
</dbReference>
<feature type="region of interest" description="Disordered" evidence="6">
    <location>
        <begin position="2303"/>
        <end position="2322"/>
    </location>
</feature>
<dbReference type="Pfam" id="PF00004">
    <property type="entry name" value="AAA"/>
    <property type="match status" value="3"/>
</dbReference>